<dbReference type="EMBL" id="KB870807">
    <property type="protein sequence ID" value="EOA31680.1"/>
    <property type="molecule type" value="Genomic_DNA"/>
</dbReference>
<dbReference type="InterPro" id="IPR008972">
    <property type="entry name" value="Cupredoxin"/>
</dbReference>
<evidence type="ECO:0000256" key="6">
    <source>
        <dbReference type="RuleBase" id="RU367044"/>
    </source>
</evidence>
<dbReference type="Proteomes" id="UP000029121">
    <property type="component" value="Unassembled WGS sequence"/>
</dbReference>
<keyword evidence="8" id="KW-1185">Reference proteome</keyword>
<dbReference type="Pfam" id="PF05938">
    <property type="entry name" value="Self-incomp_S1"/>
    <property type="match status" value="1"/>
</dbReference>
<dbReference type="PANTHER" id="PTHR31232">
    <property type="match status" value="1"/>
</dbReference>
<keyword evidence="4 6" id="KW-0964">Secreted</keyword>
<evidence type="ECO:0000256" key="1">
    <source>
        <dbReference type="ARBA" id="ARBA00004613"/>
    </source>
</evidence>
<evidence type="ECO:0000256" key="4">
    <source>
        <dbReference type="ARBA" id="ARBA00022525"/>
    </source>
</evidence>
<dbReference type="GO" id="GO:0005576">
    <property type="term" value="C:extracellular region"/>
    <property type="evidence" value="ECO:0007669"/>
    <property type="project" value="UniProtKB-SubCell"/>
</dbReference>
<evidence type="ECO:0000256" key="5">
    <source>
        <dbReference type="ARBA" id="ARBA00022729"/>
    </source>
</evidence>
<dbReference type="AlphaFoldDB" id="R0I1B3"/>
<evidence type="ECO:0000313" key="7">
    <source>
        <dbReference type="EMBL" id="EOA31680.1"/>
    </source>
</evidence>
<keyword evidence="3 6" id="KW-0713">Self-incompatibility</keyword>
<dbReference type="PANTHER" id="PTHR31232:SF31">
    <property type="entry name" value="PLANT SELF-INCOMPATIBILITY PROTEIN S1 FAMILY PROTEIN-RELATED"/>
    <property type="match status" value="1"/>
</dbReference>
<dbReference type="SUPFAM" id="SSF49503">
    <property type="entry name" value="Cupredoxins"/>
    <property type="match status" value="1"/>
</dbReference>
<reference evidence="8" key="1">
    <citation type="journal article" date="2013" name="Nat. Genet.">
        <title>The Capsella rubella genome and the genomic consequences of rapid mating system evolution.</title>
        <authorList>
            <person name="Slotte T."/>
            <person name="Hazzouri K.M."/>
            <person name="Agren J.A."/>
            <person name="Koenig D."/>
            <person name="Maumus F."/>
            <person name="Guo Y.L."/>
            <person name="Steige K."/>
            <person name="Platts A.E."/>
            <person name="Escobar J.S."/>
            <person name="Newman L.K."/>
            <person name="Wang W."/>
            <person name="Mandakova T."/>
            <person name="Vello E."/>
            <person name="Smith L.M."/>
            <person name="Henz S.R."/>
            <person name="Steffen J."/>
            <person name="Takuno S."/>
            <person name="Brandvain Y."/>
            <person name="Coop G."/>
            <person name="Andolfatto P."/>
            <person name="Hu T.T."/>
            <person name="Blanchette M."/>
            <person name="Clark R.M."/>
            <person name="Quesneville H."/>
            <person name="Nordborg M."/>
            <person name="Gaut B.S."/>
            <person name="Lysak M.A."/>
            <person name="Jenkins J."/>
            <person name="Grimwood J."/>
            <person name="Chapman J."/>
            <person name="Prochnik S."/>
            <person name="Shu S."/>
            <person name="Rokhsar D."/>
            <person name="Schmutz J."/>
            <person name="Weigel D."/>
            <person name="Wright S.I."/>
        </authorList>
    </citation>
    <scope>NUCLEOTIDE SEQUENCE [LARGE SCALE GENOMIC DNA]</scope>
    <source>
        <strain evidence="8">cv. Monte Gargano</strain>
    </source>
</reference>
<comment type="similarity">
    <text evidence="2 6">Belongs to the plant self-incompatibility (S1) protein family.</text>
</comment>
<gene>
    <name evidence="7" type="ORF">CARUB_v10014884mg</name>
</gene>
<protein>
    <recommendedName>
        <fullName evidence="6">S-protein homolog</fullName>
    </recommendedName>
</protein>
<dbReference type="OrthoDB" id="1024190at2759"/>
<keyword evidence="5" id="KW-0732">Signal</keyword>
<evidence type="ECO:0000313" key="8">
    <source>
        <dbReference type="Proteomes" id="UP000029121"/>
    </source>
</evidence>
<dbReference type="GO" id="GO:0060320">
    <property type="term" value="P:rejection of self pollen"/>
    <property type="evidence" value="ECO:0007669"/>
    <property type="project" value="UniProtKB-KW"/>
</dbReference>
<dbReference type="KEGG" id="crb:17893900"/>
<name>R0I1B3_9BRAS</name>
<evidence type="ECO:0000256" key="2">
    <source>
        <dbReference type="ARBA" id="ARBA00005581"/>
    </source>
</evidence>
<comment type="subcellular location">
    <subcellularLocation>
        <location evidence="1 6">Secreted</location>
    </subcellularLocation>
</comment>
<organism evidence="7 8">
    <name type="scientific">Capsella rubella</name>
    <dbReference type="NCBI Taxonomy" id="81985"/>
    <lineage>
        <taxon>Eukaryota</taxon>
        <taxon>Viridiplantae</taxon>
        <taxon>Streptophyta</taxon>
        <taxon>Embryophyta</taxon>
        <taxon>Tracheophyta</taxon>
        <taxon>Spermatophyta</taxon>
        <taxon>Magnoliopsida</taxon>
        <taxon>eudicotyledons</taxon>
        <taxon>Gunneridae</taxon>
        <taxon>Pentapetalae</taxon>
        <taxon>rosids</taxon>
        <taxon>malvids</taxon>
        <taxon>Brassicales</taxon>
        <taxon>Brassicaceae</taxon>
        <taxon>Camelineae</taxon>
        <taxon>Capsella</taxon>
    </lineage>
</organism>
<dbReference type="InterPro" id="IPR010264">
    <property type="entry name" value="Self-incomp_S1"/>
</dbReference>
<evidence type="ECO:0000256" key="3">
    <source>
        <dbReference type="ARBA" id="ARBA00022471"/>
    </source>
</evidence>
<proteinExistence type="inferred from homology"/>
<sequence>MCTSVTMTVAENAMAPTSIGNPNTTVVISNGGSVPMVFHCQSYKVDLGVHTMLPGGSWSFEFKPSDSGNTIYACLFSWRLEFHYFRIYKQSRDQEPAGPFACKRCEWKVSPEGPCQLMKKTGTFSHCPPWDSQSFGNN</sequence>
<accession>R0I1B3</accession>